<dbReference type="InterPro" id="IPR013249">
    <property type="entry name" value="RNA_pol_sigma70_r4_t2"/>
</dbReference>
<accession>A0A9J6ZTL3</accession>
<keyword evidence="2" id="KW-0805">Transcription regulation</keyword>
<dbReference type="InterPro" id="IPR039425">
    <property type="entry name" value="RNA_pol_sigma-70-like"/>
</dbReference>
<feature type="domain" description="RNA polymerase sigma-70 region 2" evidence="5">
    <location>
        <begin position="22"/>
        <end position="89"/>
    </location>
</feature>
<comment type="similarity">
    <text evidence="1">Belongs to the sigma-70 factor family. ECF subfamily.</text>
</comment>
<dbReference type="NCBIfam" id="TIGR02937">
    <property type="entry name" value="sigma70-ECF"/>
    <property type="match status" value="1"/>
</dbReference>
<dbReference type="InterPro" id="IPR013325">
    <property type="entry name" value="RNA_pol_sigma_r2"/>
</dbReference>
<dbReference type="CDD" id="cd06171">
    <property type="entry name" value="Sigma70_r4"/>
    <property type="match status" value="1"/>
</dbReference>
<keyword evidence="3" id="KW-0731">Sigma factor</keyword>
<dbReference type="AlphaFoldDB" id="A0A9J6ZTL3"/>
<sequence length="188" mass="22230">MSNIEEIIQGCKEGQRDSQRRLYEMYARSLLAVCMRYTKNRMEAEDFLHEGFLKIFDKIGQFESKGSIEGWLRRVMVNNILESYRKNSKYSFVDDSDINLAERYDDTEEDDGIEVSMSELHALIEQLPDRYKLVFKLYVLEQFSHEDIAKSLNISVGTSKSNLARARQWLQKRIDKKKAEKERALWQI</sequence>
<dbReference type="KEGG" id="alkq:M9189_04695"/>
<dbReference type="SUPFAM" id="SSF88946">
    <property type="entry name" value="Sigma2 domain of RNA polymerase sigma factors"/>
    <property type="match status" value="1"/>
</dbReference>
<gene>
    <name evidence="7" type="ORF">M9189_04695</name>
</gene>
<dbReference type="Pfam" id="PF08281">
    <property type="entry name" value="Sigma70_r4_2"/>
    <property type="match status" value="1"/>
</dbReference>
<evidence type="ECO:0000256" key="1">
    <source>
        <dbReference type="ARBA" id="ARBA00010641"/>
    </source>
</evidence>
<keyword evidence="8" id="KW-1185">Reference proteome</keyword>
<reference evidence="7" key="2">
    <citation type="submission" date="2022-06" db="EMBL/GenBank/DDBJ databases">
        <title>Xiashengella guii gen. nov. sp. nov., a bacterium isolated form anaerobic digestion tank.</title>
        <authorList>
            <person name="Huang H."/>
        </authorList>
    </citation>
    <scope>NUCLEOTIDE SEQUENCE</scope>
    <source>
        <strain evidence="7">Ai-910</strain>
    </source>
</reference>
<dbReference type="GO" id="GO:0006352">
    <property type="term" value="P:DNA-templated transcription initiation"/>
    <property type="evidence" value="ECO:0007669"/>
    <property type="project" value="InterPro"/>
</dbReference>
<evidence type="ECO:0000256" key="3">
    <source>
        <dbReference type="ARBA" id="ARBA00023082"/>
    </source>
</evidence>
<evidence type="ECO:0000259" key="5">
    <source>
        <dbReference type="Pfam" id="PF04542"/>
    </source>
</evidence>
<dbReference type="Pfam" id="PF04542">
    <property type="entry name" value="Sigma70_r2"/>
    <property type="match status" value="1"/>
</dbReference>
<reference evidence="7" key="1">
    <citation type="submission" date="2022-05" db="EMBL/GenBank/DDBJ databases">
        <authorList>
            <person name="Sun X."/>
        </authorList>
    </citation>
    <scope>NUCLEOTIDE SEQUENCE</scope>
    <source>
        <strain evidence="7">Ai-910</strain>
    </source>
</reference>
<dbReference type="PANTHER" id="PTHR43133:SF46">
    <property type="entry name" value="RNA POLYMERASE SIGMA-70 FACTOR ECF SUBFAMILY"/>
    <property type="match status" value="1"/>
</dbReference>
<dbReference type="InterPro" id="IPR013324">
    <property type="entry name" value="RNA_pol_sigma_r3/r4-like"/>
</dbReference>
<proteinExistence type="inferred from homology"/>
<evidence type="ECO:0000259" key="6">
    <source>
        <dbReference type="Pfam" id="PF08281"/>
    </source>
</evidence>
<dbReference type="Gene3D" id="1.10.1740.10">
    <property type="match status" value="1"/>
</dbReference>
<protein>
    <submittedName>
        <fullName evidence="7">Sigma-70 family RNA polymerase sigma factor</fullName>
    </submittedName>
</protein>
<dbReference type="RefSeq" id="WP_250725021.1">
    <property type="nucleotide sequence ID" value="NZ_CP098400.1"/>
</dbReference>
<evidence type="ECO:0000313" key="7">
    <source>
        <dbReference type="EMBL" id="URW80648.1"/>
    </source>
</evidence>
<evidence type="ECO:0000256" key="2">
    <source>
        <dbReference type="ARBA" id="ARBA00023015"/>
    </source>
</evidence>
<dbReference type="InterPro" id="IPR007627">
    <property type="entry name" value="RNA_pol_sigma70_r2"/>
</dbReference>
<evidence type="ECO:0000313" key="8">
    <source>
        <dbReference type="Proteomes" id="UP001056426"/>
    </source>
</evidence>
<dbReference type="EMBL" id="CP098400">
    <property type="protein sequence ID" value="URW80648.1"/>
    <property type="molecule type" value="Genomic_DNA"/>
</dbReference>
<dbReference type="Proteomes" id="UP001056426">
    <property type="component" value="Chromosome"/>
</dbReference>
<dbReference type="SUPFAM" id="SSF88659">
    <property type="entry name" value="Sigma3 and sigma4 domains of RNA polymerase sigma factors"/>
    <property type="match status" value="1"/>
</dbReference>
<dbReference type="GO" id="GO:0003677">
    <property type="term" value="F:DNA binding"/>
    <property type="evidence" value="ECO:0007669"/>
    <property type="project" value="InterPro"/>
</dbReference>
<evidence type="ECO:0000256" key="4">
    <source>
        <dbReference type="ARBA" id="ARBA00023163"/>
    </source>
</evidence>
<organism evidence="7 8">
    <name type="scientific">Xiashengella succiniciproducens</name>
    <dbReference type="NCBI Taxonomy" id="2949635"/>
    <lineage>
        <taxon>Bacteria</taxon>
        <taxon>Pseudomonadati</taxon>
        <taxon>Bacteroidota</taxon>
        <taxon>Bacteroidia</taxon>
        <taxon>Marinilabiliales</taxon>
        <taxon>Marinilabiliaceae</taxon>
        <taxon>Xiashengella</taxon>
    </lineage>
</organism>
<dbReference type="PANTHER" id="PTHR43133">
    <property type="entry name" value="RNA POLYMERASE ECF-TYPE SIGMA FACTO"/>
    <property type="match status" value="1"/>
</dbReference>
<keyword evidence="4" id="KW-0804">Transcription</keyword>
<dbReference type="GO" id="GO:0016987">
    <property type="term" value="F:sigma factor activity"/>
    <property type="evidence" value="ECO:0007669"/>
    <property type="project" value="UniProtKB-KW"/>
</dbReference>
<feature type="domain" description="RNA polymerase sigma factor 70 region 4 type 2" evidence="6">
    <location>
        <begin position="119"/>
        <end position="170"/>
    </location>
</feature>
<dbReference type="Gene3D" id="1.10.10.10">
    <property type="entry name" value="Winged helix-like DNA-binding domain superfamily/Winged helix DNA-binding domain"/>
    <property type="match status" value="1"/>
</dbReference>
<dbReference type="InterPro" id="IPR014284">
    <property type="entry name" value="RNA_pol_sigma-70_dom"/>
</dbReference>
<name>A0A9J6ZTL3_9BACT</name>
<dbReference type="InterPro" id="IPR036388">
    <property type="entry name" value="WH-like_DNA-bd_sf"/>
</dbReference>